<dbReference type="GO" id="GO:0006646">
    <property type="term" value="P:phosphatidylethanolamine biosynthetic process"/>
    <property type="evidence" value="ECO:0007669"/>
    <property type="project" value="TreeGrafter"/>
</dbReference>
<sequence>MAPIASSTMNKENAIPCFDSIRTYDFFMDHSQLMDGTKNVVQWAFPHWDIKEAKFILQTHGLTNKLVKCKWNGETILIRTYGKGTDAIIDRDQEMINFIALSRFGLCPKVHGRFSNGFIYGYMEGIPFSISDVRHPQKSALVARHMAKWHKVTANDLLEPKPRLFETYYQWLSEIPKKFSNPSVEASVRSFITRERLLKELKHLEAELAKVGSPLVFSHGDVNPNNIIYNAATNKVDFIDYEYGSYNPRGFDIGNHFCEHAGFDCEWDLYPNEEFQRTFLREYLEASKEGEKVTEVTEEEITKLYAEVNKYSLASNLGWSIWGLVQAEISDLDFDYTEYSKMRLDEYFRRKDEFLAL</sequence>
<dbReference type="Proteomes" id="UP000193642">
    <property type="component" value="Unassembled WGS sequence"/>
</dbReference>
<comment type="pathway">
    <text evidence="1">Phospholipid metabolism; phosphatidylethanolamine biosynthesis; phosphatidylethanolamine from ethanolamine: step 1/3.</text>
</comment>
<dbReference type="STRING" id="329046.A0A1Y2BRT0"/>
<evidence type="ECO:0000313" key="5">
    <source>
        <dbReference type="Proteomes" id="UP000193642"/>
    </source>
</evidence>
<evidence type="ECO:0000256" key="2">
    <source>
        <dbReference type="ARBA" id="ARBA00038211"/>
    </source>
</evidence>
<comment type="similarity">
    <text evidence="2">Belongs to the choline/ethanolamine kinase family.</text>
</comment>
<dbReference type="OrthoDB" id="10267235at2759"/>
<name>A0A1Y2BRT0_9FUNG</name>
<dbReference type="PANTHER" id="PTHR22603">
    <property type="entry name" value="CHOLINE/ETHANOALAMINE KINASE"/>
    <property type="match status" value="1"/>
</dbReference>
<dbReference type="EMBL" id="MCGO01000050">
    <property type="protein sequence ID" value="ORY37433.1"/>
    <property type="molecule type" value="Genomic_DNA"/>
</dbReference>
<evidence type="ECO:0000256" key="3">
    <source>
        <dbReference type="ARBA" id="ARBA00038874"/>
    </source>
</evidence>
<evidence type="ECO:0000256" key="1">
    <source>
        <dbReference type="ARBA" id="ARBA00037883"/>
    </source>
</evidence>
<dbReference type="PANTHER" id="PTHR22603:SF66">
    <property type="entry name" value="ETHANOLAMINE KINASE"/>
    <property type="match status" value="1"/>
</dbReference>
<organism evidence="4 5">
    <name type="scientific">Rhizoclosmatium globosum</name>
    <dbReference type="NCBI Taxonomy" id="329046"/>
    <lineage>
        <taxon>Eukaryota</taxon>
        <taxon>Fungi</taxon>
        <taxon>Fungi incertae sedis</taxon>
        <taxon>Chytridiomycota</taxon>
        <taxon>Chytridiomycota incertae sedis</taxon>
        <taxon>Chytridiomycetes</taxon>
        <taxon>Chytridiales</taxon>
        <taxon>Chytriomycetaceae</taxon>
        <taxon>Rhizoclosmatium</taxon>
    </lineage>
</organism>
<dbReference type="AlphaFoldDB" id="A0A1Y2BRT0"/>
<protein>
    <recommendedName>
        <fullName evidence="3">ethanolamine kinase</fullName>
        <ecNumber evidence="3">2.7.1.82</ecNumber>
    </recommendedName>
</protein>
<reference evidence="4 5" key="1">
    <citation type="submission" date="2016-07" db="EMBL/GenBank/DDBJ databases">
        <title>Pervasive Adenine N6-methylation of Active Genes in Fungi.</title>
        <authorList>
            <consortium name="DOE Joint Genome Institute"/>
            <person name="Mondo S.J."/>
            <person name="Dannebaum R.O."/>
            <person name="Kuo R.C."/>
            <person name="Labutti K."/>
            <person name="Haridas S."/>
            <person name="Kuo A."/>
            <person name="Salamov A."/>
            <person name="Ahrendt S.R."/>
            <person name="Lipzen A."/>
            <person name="Sullivan W."/>
            <person name="Andreopoulos W.B."/>
            <person name="Clum A."/>
            <person name="Lindquist E."/>
            <person name="Daum C."/>
            <person name="Ramamoorthy G.K."/>
            <person name="Gryganskyi A."/>
            <person name="Culley D."/>
            <person name="Magnuson J.K."/>
            <person name="James T.Y."/>
            <person name="O'Malley M.A."/>
            <person name="Stajich J.E."/>
            <person name="Spatafora J.W."/>
            <person name="Visel A."/>
            <person name="Grigoriev I.V."/>
        </authorList>
    </citation>
    <scope>NUCLEOTIDE SEQUENCE [LARGE SCALE GENOMIC DNA]</scope>
    <source>
        <strain evidence="4 5">JEL800</strain>
    </source>
</reference>
<keyword evidence="4" id="KW-0808">Transferase</keyword>
<proteinExistence type="inferred from homology"/>
<dbReference type="Pfam" id="PF01633">
    <property type="entry name" value="Choline_kinase"/>
    <property type="match status" value="1"/>
</dbReference>
<dbReference type="EC" id="2.7.1.82" evidence="3"/>
<accession>A0A1Y2BRT0</accession>
<dbReference type="CDD" id="cd05157">
    <property type="entry name" value="ETNK_euk"/>
    <property type="match status" value="1"/>
</dbReference>
<evidence type="ECO:0000313" key="4">
    <source>
        <dbReference type="EMBL" id="ORY37433.1"/>
    </source>
</evidence>
<dbReference type="GO" id="GO:0004305">
    <property type="term" value="F:ethanolamine kinase activity"/>
    <property type="evidence" value="ECO:0007669"/>
    <property type="project" value="UniProtKB-EC"/>
</dbReference>
<dbReference type="SUPFAM" id="SSF56112">
    <property type="entry name" value="Protein kinase-like (PK-like)"/>
    <property type="match status" value="1"/>
</dbReference>
<dbReference type="Gene3D" id="3.90.1200.10">
    <property type="match status" value="1"/>
</dbReference>
<comment type="caution">
    <text evidence="4">The sequence shown here is derived from an EMBL/GenBank/DDBJ whole genome shotgun (WGS) entry which is preliminary data.</text>
</comment>
<keyword evidence="4" id="KW-0418">Kinase</keyword>
<dbReference type="Gene3D" id="3.30.200.20">
    <property type="entry name" value="Phosphorylase Kinase, domain 1"/>
    <property type="match status" value="1"/>
</dbReference>
<dbReference type="GO" id="GO:0005737">
    <property type="term" value="C:cytoplasm"/>
    <property type="evidence" value="ECO:0007669"/>
    <property type="project" value="TreeGrafter"/>
</dbReference>
<keyword evidence="5" id="KW-1185">Reference proteome</keyword>
<gene>
    <name evidence="4" type="ORF">BCR33DRAFT_463515</name>
</gene>
<dbReference type="InterPro" id="IPR011009">
    <property type="entry name" value="Kinase-like_dom_sf"/>
</dbReference>